<protein>
    <recommendedName>
        <fullName evidence="9 10">D-alanyl-D-alanine dipeptidase</fullName>
        <shortName evidence="9 10">D-Ala-D-Ala dipeptidase</shortName>
        <ecNumber evidence="9 10">3.4.13.22</ecNumber>
    </recommendedName>
</protein>
<evidence type="ECO:0000256" key="10">
    <source>
        <dbReference type="PIRNR" id="PIRNR026671"/>
    </source>
</evidence>
<dbReference type="Gene3D" id="3.30.1380.10">
    <property type="match status" value="1"/>
</dbReference>
<proteinExistence type="inferred from homology"/>
<dbReference type="SUPFAM" id="SSF55166">
    <property type="entry name" value="Hedgehog/DD-peptidase"/>
    <property type="match status" value="1"/>
</dbReference>
<dbReference type="Proteomes" id="UP000806285">
    <property type="component" value="Unassembled WGS sequence"/>
</dbReference>
<dbReference type="EMBL" id="JADDIV010000006">
    <property type="protein sequence ID" value="MBE7369973.1"/>
    <property type="molecule type" value="Genomic_DNA"/>
</dbReference>
<dbReference type="InterPro" id="IPR000755">
    <property type="entry name" value="A_A_dipeptidase"/>
</dbReference>
<sequence>MPNRLIRCEDIASHPDFRHLPALPGIAVDLRYAGTDNFVGRNLYGALDCAWLHRLAAEGLERAAALLQRRAPGHRLLVLDALRPHRVQLQLWDHLEGTDLRQYVADPARGSIHSFGMALDATLLGPDGREADMGTGYDEMTELSHPQHEQRFLATGELSPAQHRNRLLLREVLFDSGFQGIANEWWHFDMLDRQLVRDTFTRVE</sequence>
<dbReference type="PIRSF" id="PIRSF026671">
    <property type="entry name" value="AA_dipeptidase"/>
    <property type="match status" value="1"/>
</dbReference>
<keyword evidence="2 9" id="KW-0645">Protease</keyword>
<gene>
    <name evidence="9" type="primary">ddpX</name>
    <name evidence="11" type="ORF">IM787_20590</name>
</gene>
<dbReference type="InterPro" id="IPR009045">
    <property type="entry name" value="Zn_M74/Hedgehog-like"/>
</dbReference>
<feature type="binding site" evidence="9">
    <location>
        <position position="120"/>
    </location>
    <ligand>
        <name>Zn(2+)</name>
        <dbReference type="ChEBI" id="CHEBI:29105"/>
        <note>catalytic</note>
    </ligand>
</feature>
<name>A0ABR9S8W4_9BURK</name>
<dbReference type="Pfam" id="PF01427">
    <property type="entry name" value="Peptidase_M15"/>
    <property type="match status" value="1"/>
</dbReference>
<comment type="function">
    <text evidence="9 10">Catalyzes hydrolysis of the D-alanyl-D-alanine dipeptide.</text>
</comment>
<comment type="catalytic activity">
    <reaction evidence="1 9 10">
        <text>D-alanyl-D-alanine + H2O = 2 D-alanine</text>
        <dbReference type="Rhea" id="RHEA:20661"/>
        <dbReference type="ChEBI" id="CHEBI:15377"/>
        <dbReference type="ChEBI" id="CHEBI:57416"/>
        <dbReference type="ChEBI" id="CHEBI:57822"/>
        <dbReference type="EC" id="3.4.13.22"/>
    </reaction>
</comment>
<keyword evidence="4 9" id="KW-0378">Hydrolase</keyword>
<evidence type="ECO:0000256" key="5">
    <source>
        <dbReference type="ARBA" id="ARBA00022833"/>
    </source>
</evidence>
<dbReference type="EC" id="3.4.13.22" evidence="9 10"/>
<keyword evidence="3 9" id="KW-0479">Metal-binding</keyword>
<feature type="binding site" evidence="9">
    <location>
        <position position="113"/>
    </location>
    <ligand>
        <name>Zn(2+)</name>
        <dbReference type="ChEBI" id="CHEBI:29105"/>
        <note>catalytic</note>
    </ligand>
</feature>
<evidence type="ECO:0000256" key="2">
    <source>
        <dbReference type="ARBA" id="ARBA00022670"/>
    </source>
</evidence>
<dbReference type="PANTHER" id="PTHR43126">
    <property type="entry name" value="D-ALANYL-D-ALANINE DIPEPTIDASE"/>
    <property type="match status" value="1"/>
</dbReference>
<accession>A0ABR9S8W4</accession>
<feature type="active site" description="Proton donor/acceptor" evidence="9">
    <location>
        <position position="184"/>
    </location>
</feature>
<organism evidence="11 12">
    <name type="scientific">Ramlibacter pallidus</name>
    <dbReference type="NCBI Taxonomy" id="2780087"/>
    <lineage>
        <taxon>Bacteria</taxon>
        <taxon>Pseudomonadati</taxon>
        <taxon>Pseudomonadota</taxon>
        <taxon>Betaproteobacteria</taxon>
        <taxon>Burkholderiales</taxon>
        <taxon>Comamonadaceae</taxon>
        <taxon>Ramlibacter</taxon>
    </lineage>
</organism>
<dbReference type="RefSeq" id="WP_193678598.1">
    <property type="nucleotide sequence ID" value="NZ_JADDIV010000006.1"/>
</dbReference>
<evidence type="ECO:0000256" key="7">
    <source>
        <dbReference type="ARBA" id="ARBA00023049"/>
    </source>
</evidence>
<evidence type="ECO:0000256" key="9">
    <source>
        <dbReference type="HAMAP-Rule" id="MF_01924"/>
    </source>
</evidence>
<keyword evidence="8 10" id="KW-0961">Cell wall biogenesis/degradation</keyword>
<keyword evidence="7 9" id="KW-0482">Metalloprotease</keyword>
<reference evidence="11 12" key="1">
    <citation type="submission" date="2020-10" db="EMBL/GenBank/DDBJ databases">
        <title>Ramlibacter sp. HM2 16S ribosomal RNA gene Genome sequencing and assembly.</title>
        <authorList>
            <person name="Kang M."/>
        </authorList>
    </citation>
    <scope>NUCLEOTIDE SEQUENCE [LARGE SCALE GENOMIC DNA]</scope>
    <source>
        <strain evidence="11 12">HM2</strain>
    </source>
</reference>
<evidence type="ECO:0000256" key="3">
    <source>
        <dbReference type="ARBA" id="ARBA00022723"/>
    </source>
</evidence>
<evidence type="ECO:0000256" key="1">
    <source>
        <dbReference type="ARBA" id="ARBA00001362"/>
    </source>
</evidence>
<keyword evidence="6 9" id="KW-0224">Dipeptidase</keyword>
<evidence type="ECO:0000256" key="4">
    <source>
        <dbReference type="ARBA" id="ARBA00022801"/>
    </source>
</evidence>
<keyword evidence="12" id="KW-1185">Reference proteome</keyword>
<evidence type="ECO:0000256" key="8">
    <source>
        <dbReference type="ARBA" id="ARBA00023316"/>
    </source>
</evidence>
<comment type="similarity">
    <text evidence="9 10">Belongs to the peptidase M15D family.</text>
</comment>
<dbReference type="HAMAP" id="MF_01924">
    <property type="entry name" value="A_A_dipeptidase"/>
    <property type="match status" value="1"/>
</dbReference>
<feature type="binding site" evidence="9">
    <location>
        <position position="187"/>
    </location>
    <ligand>
        <name>Zn(2+)</name>
        <dbReference type="ChEBI" id="CHEBI:29105"/>
        <note>catalytic</note>
    </ligand>
</feature>
<comment type="caution">
    <text evidence="11">The sequence shown here is derived from an EMBL/GenBank/DDBJ whole genome shotgun (WGS) entry which is preliminary data.</text>
</comment>
<dbReference type="CDD" id="cd14840">
    <property type="entry name" value="D-Ala-D-Ala_dipeptidase_Aad"/>
    <property type="match status" value="1"/>
</dbReference>
<keyword evidence="5 9" id="KW-0862">Zinc</keyword>
<feature type="site" description="Transition state stabilizer" evidence="9">
    <location>
        <position position="83"/>
    </location>
</feature>
<evidence type="ECO:0000256" key="6">
    <source>
        <dbReference type="ARBA" id="ARBA00022997"/>
    </source>
</evidence>
<evidence type="ECO:0000313" key="12">
    <source>
        <dbReference type="Proteomes" id="UP000806285"/>
    </source>
</evidence>
<evidence type="ECO:0000313" key="11">
    <source>
        <dbReference type="EMBL" id="MBE7369973.1"/>
    </source>
</evidence>
<comment type="cofactor">
    <cofactor evidence="9">
        <name>Zn(2+)</name>
        <dbReference type="ChEBI" id="CHEBI:29105"/>
    </cofactor>
    <text evidence="9">Binds 1 zinc ion per subunit.</text>
</comment>